<dbReference type="OrthoDB" id="2429061at2759"/>
<evidence type="ECO:0000313" key="3">
    <source>
        <dbReference type="Proteomes" id="UP000266861"/>
    </source>
</evidence>
<dbReference type="EMBL" id="PQFF01000105">
    <property type="protein sequence ID" value="RHZ82153.1"/>
    <property type="molecule type" value="Genomic_DNA"/>
</dbReference>
<dbReference type="AlphaFoldDB" id="A0A397JAZ8"/>
<name>A0A397JAZ8_9GLOM</name>
<reference evidence="2 3" key="1">
    <citation type="submission" date="2018-08" db="EMBL/GenBank/DDBJ databases">
        <title>Genome and evolution of the arbuscular mycorrhizal fungus Diversispora epigaea (formerly Glomus versiforme) and its bacterial endosymbionts.</title>
        <authorList>
            <person name="Sun X."/>
            <person name="Fei Z."/>
            <person name="Harrison M."/>
        </authorList>
    </citation>
    <scope>NUCLEOTIDE SEQUENCE [LARGE SCALE GENOMIC DNA]</scope>
    <source>
        <strain evidence="2 3">IT104</strain>
    </source>
</reference>
<comment type="caution">
    <text evidence="2">The sequence shown here is derived from an EMBL/GenBank/DDBJ whole genome shotgun (WGS) entry which is preliminary data.</text>
</comment>
<evidence type="ECO:0000313" key="2">
    <source>
        <dbReference type="EMBL" id="RHZ82153.1"/>
    </source>
</evidence>
<accession>A0A397JAZ8</accession>
<feature type="region of interest" description="Disordered" evidence="1">
    <location>
        <begin position="142"/>
        <end position="161"/>
    </location>
</feature>
<proteinExistence type="predicted"/>
<organism evidence="2 3">
    <name type="scientific">Diversispora epigaea</name>
    <dbReference type="NCBI Taxonomy" id="1348612"/>
    <lineage>
        <taxon>Eukaryota</taxon>
        <taxon>Fungi</taxon>
        <taxon>Fungi incertae sedis</taxon>
        <taxon>Mucoromycota</taxon>
        <taxon>Glomeromycotina</taxon>
        <taxon>Glomeromycetes</taxon>
        <taxon>Diversisporales</taxon>
        <taxon>Diversisporaceae</taxon>
        <taxon>Diversispora</taxon>
    </lineage>
</organism>
<sequence>MINRIMSLDKNFQSVKNSLRERSLPMQIGWSLSVKKIDTFFERHDTRGYKFDIDSKGNVFIVEMESDEHAFVVERLKDYFKVPNGGVVNDPPIDVAGASAHYQPHGRGLPSAPDVTIFPGLNIIPPPPVPIRARRRRRLPMTRPRRRTSRHNEIPPVTRTGRSHARMMCEVAVSQDLDDLEEKCERWTPQQYVRCVLGVKIFEKSPTRIPATNQFDRRMIARLYTRSIAPLPNHVAVNGQPGVYFEEWEFGTLDVNGNATACNGVDLPAYQINIPVQEVFWNPPIVGGAPSTAGYAIAIPPGLAANNFVIDLYRIQQVVLRNQSN</sequence>
<evidence type="ECO:0000256" key="1">
    <source>
        <dbReference type="SAM" id="MobiDB-lite"/>
    </source>
</evidence>
<dbReference type="Proteomes" id="UP000266861">
    <property type="component" value="Unassembled WGS sequence"/>
</dbReference>
<keyword evidence="3" id="KW-1185">Reference proteome</keyword>
<gene>
    <name evidence="2" type="ORF">Glove_113g17</name>
</gene>
<protein>
    <submittedName>
        <fullName evidence="2">Uncharacterized protein</fullName>
    </submittedName>
</protein>